<dbReference type="GO" id="GO:0016787">
    <property type="term" value="F:hydrolase activity"/>
    <property type="evidence" value="ECO:0007669"/>
    <property type="project" value="UniProtKB-KW"/>
</dbReference>
<dbReference type="Gene3D" id="1.10.150.240">
    <property type="entry name" value="Putative phosphatase, domain 2"/>
    <property type="match status" value="1"/>
</dbReference>
<organism evidence="1 2">
    <name type="scientific">Okibacterium fritillariae</name>
    <dbReference type="NCBI Taxonomy" id="123320"/>
    <lineage>
        <taxon>Bacteria</taxon>
        <taxon>Bacillati</taxon>
        <taxon>Actinomycetota</taxon>
        <taxon>Actinomycetes</taxon>
        <taxon>Micrococcales</taxon>
        <taxon>Microbacteriaceae</taxon>
        <taxon>Okibacterium</taxon>
    </lineage>
</organism>
<accession>A0A1T5KJG8</accession>
<dbReference type="AlphaFoldDB" id="A0A1T5KJG8"/>
<dbReference type="Gene3D" id="3.40.50.1000">
    <property type="entry name" value="HAD superfamily/HAD-like"/>
    <property type="match status" value="1"/>
</dbReference>
<proteinExistence type="predicted"/>
<dbReference type="InterPro" id="IPR023198">
    <property type="entry name" value="PGP-like_dom2"/>
</dbReference>
<dbReference type="SFLD" id="SFLDG01129">
    <property type="entry name" value="C1.5:_HAD__Beta-PGM__Phosphata"/>
    <property type="match status" value="1"/>
</dbReference>
<sequence>MKPSVFFFDCDKTLYDYDFLKRLPNLARLTGSTQYHLASTWWVGGFERAANAGEFATGDEYLEAFAEVTGVPLTREQWCESRKSAMTIIPGSIAALKRASELGTAALLSNNPIIFREELSVLAPEAAEIIGGDNDLVSAVLGAAKPERRIYTRALGRLGVEASDAFFADDSHANVEAARAVGITAFHLTKTADGYDTDGLMAAVEEFAARP</sequence>
<dbReference type="InterPro" id="IPR036412">
    <property type="entry name" value="HAD-like_sf"/>
</dbReference>
<evidence type="ECO:0000313" key="2">
    <source>
        <dbReference type="Proteomes" id="UP000190857"/>
    </source>
</evidence>
<keyword evidence="2" id="KW-1185">Reference proteome</keyword>
<dbReference type="InterPro" id="IPR006439">
    <property type="entry name" value="HAD-SF_hydro_IA"/>
</dbReference>
<dbReference type="PANTHER" id="PTHR43611">
    <property type="entry name" value="ALPHA-D-GLUCOSE 1-PHOSPHATE PHOSPHATASE"/>
    <property type="match status" value="1"/>
</dbReference>
<evidence type="ECO:0000313" key="1">
    <source>
        <dbReference type="EMBL" id="SKC63876.1"/>
    </source>
</evidence>
<dbReference type="RefSeq" id="WP_234991171.1">
    <property type="nucleotide sequence ID" value="NZ_FUZP01000002.1"/>
</dbReference>
<name>A0A1T5KJG8_9MICO</name>
<dbReference type="NCBIfam" id="TIGR01509">
    <property type="entry name" value="HAD-SF-IA-v3"/>
    <property type="match status" value="1"/>
</dbReference>
<dbReference type="Pfam" id="PF00702">
    <property type="entry name" value="Hydrolase"/>
    <property type="match status" value="1"/>
</dbReference>
<keyword evidence="1" id="KW-0378">Hydrolase</keyword>
<dbReference type="SUPFAM" id="SSF56784">
    <property type="entry name" value="HAD-like"/>
    <property type="match status" value="1"/>
</dbReference>
<protein>
    <submittedName>
        <fullName evidence="1">Putative hydrolase of the HAD superfamily</fullName>
    </submittedName>
</protein>
<dbReference type="InterPro" id="IPR023214">
    <property type="entry name" value="HAD_sf"/>
</dbReference>
<dbReference type="SFLD" id="SFLDS00003">
    <property type="entry name" value="Haloacid_Dehalogenase"/>
    <property type="match status" value="1"/>
</dbReference>
<dbReference type="PANTHER" id="PTHR43611:SF3">
    <property type="entry name" value="FLAVIN MONONUCLEOTIDE HYDROLASE 1, CHLOROPLATIC"/>
    <property type="match status" value="1"/>
</dbReference>
<reference evidence="1 2" key="1">
    <citation type="submission" date="2017-02" db="EMBL/GenBank/DDBJ databases">
        <authorList>
            <person name="Peterson S.W."/>
        </authorList>
    </citation>
    <scope>NUCLEOTIDE SEQUENCE [LARGE SCALE GENOMIC DNA]</scope>
    <source>
        <strain evidence="1 2">VKM Ac-2059</strain>
    </source>
</reference>
<dbReference type="Proteomes" id="UP000190857">
    <property type="component" value="Unassembled WGS sequence"/>
</dbReference>
<dbReference type="STRING" id="123320.SAMN06309945_2319"/>
<dbReference type="EMBL" id="FUZP01000002">
    <property type="protein sequence ID" value="SKC63876.1"/>
    <property type="molecule type" value="Genomic_DNA"/>
</dbReference>
<gene>
    <name evidence="1" type="ORF">SAMN06309945_2319</name>
</gene>